<evidence type="ECO:0000256" key="10">
    <source>
        <dbReference type="ARBA" id="ARBA00022989"/>
    </source>
</evidence>
<keyword evidence="10 13" id="KW-1133">Transmembrane helix</keyword>
<keyword evidence="11" id="KW-0496">Mitochondrion</keyword>
<evidence type="ECO:0000256" key="5">
    <source>
        <dbReference type="ARBA" id="ARBA00022448"/>
    </source>
</evidence>
<dbReference type="PANTHER" id="PTHR17098">
    <property type="entry name" value="NADH-UBIQUINONE OXIDOREDUCTASE MWFE SUBUNIT"/>
    <property type="match status" value="1"/>
</dbReference>
<keyword evidence="7 13" id="KW-0812">Transmembrane</keyword>
<keyword evidence="12 13" id="KW-0472">Membrane</keyword>
<dbReference type="Pfam" id="PF15879">
    <property type="entry name" value="MWFE"/>
    <property type="match status" value="1"/>
</dbReference>
<keyword evidence="9" id="KW-0249">Electron transport</keyword>
<evidence type="ECO:0000256" key="7">
    <source>
        <dbReference type="ARBA" id="ARBA00022692"/>
    </source>
</evidence>
<evidence type="ECO:0000313" key="15">
    <source>
        <dbReference type="Proteomes" id="UP001219933"/>
    </source>
</evidence>
<accession>A0AAF0EY87</accession>
<evidence type="ECO:0000256" key="4">
    <source>
        <dbReference type="ARBA" id="ARBA00016392"/>
    </source>
</evidence>
<gene>
    <name evidence="14" type="ORF">MCUN1_003551</name>
</gene>
<evidence type="ECO:0000256" key="2">
    <source>
        <dbReference type="ARBA" id="ARBA00004298"/>
    </source>
</evidence>
<dbReference type="InterPro" id="IPR017384">
    <property type="entry name" value="NADH_Ub_cplx-1_asu_su-1"/>
</dbReference>
<comment type="similarity">
    <text evidence="3">Belongs to the complex I NDUFA1 subunit family.</text>
</comment>
<evidence type="ECO:0000256" key="9">
    <source>
        <dbReference type="ARBA" id="ARBA00022982"/>
    </source>
</evidence>
<dbReference type="PANTHER" id="PTHR17098:SF2">
    <property type="entry name" value="NADH DEHYDROGENASE [UBIQUINONE] 1 ALPHA SUBCOMPLEX SUBUNIT 1"/>
    <property type="match status" value="1"/>
</dbReference>
<dbReference type="EMBL" id="CP119881">
    <property type="protein sequence ID" value="WFD36664.1"/>
    <property type="molecule type" value="Genomic_DNA"/>
</dbReference>
<feature type="transmembrane region" description="Helical" evidence="13">
    <location>
        <begin position="7"/>
        <end position="28"/>
    </location>
</feature>
<comment type="subcellular location">
    <subcellularLocation>
        <location evidence="2">Mitochondrion inner membrane</location>
        <topology evidence="2">Single-pass membrane protein</topology>
        <orientation evidence="2">Matrix side</orientation>
    </subcellularLocation>
</comment>
<keyword evidence="6" id="KW-0679">Respiratory chain</keyword>
<dbReference type="AlphaFoldDB" id="A0AAF0EY87"/>
<keyword evidence="8" id="KW-0999">Mitochondrion inner membrane</keyword>
<evidence type="ECO:0000256" key="1">
    <source>
        <dbReference type="ARBA" id="ARBA00003195"/>
    </source>
</evidence>
<evidence type="ECO:0000256" key="12">
    <source>
        <dbReference type="ARBA" id="ARBA00023136"/>
    </source>
</evidence>
<comment type="function">
    <text evidence="1">Accessory subunit of the mitochondrial membrane respiratory chain NADH dehydrogenase (Complex I), that is believed not to be involved in catalysis. Complex I functions in the transfer of electrons from NADH to the respiratory chain. The immediate electron acceptor for the enzyme is believed to be ubiquinone.</text>
</comment>
<reference evidence="14" key="1">
    <citation type="submission" date="2023-03" db="EMBL/GenBank/DDBJ databases">
        <title>Mating type loci evolution in Malassezia.</title>
        <authorList>
            <person name="Coelho M.A."/>
        </authorList>
    </citation>
    <scope>NUCLEOTIDE SEQUENCE</scope>
    <source>
        <strain evidence="14">CBS 11721</strain>
    </source>
</reference>
<keyword evidence="5" id="KW-0813">Transport</keyword>
<evidence type="ECO:0000256" key="13">
    <source>
        <dbReference type="SAM" id="Phobius"/>
    </source>
</evidence>
<dbReference type="Proteomes" id="UP001219933">
    <property type="component" value="Chromosome 5"/>
</dbReference>
<dbReference type="GO" id="GO:0005743">
    <property type="term" value="C:mitochondrial inner membrane"/>
    <property type="evidence" value="ECO:0007669"/>
    <property type="project" value="UniProtKB-SubCell"/>
</dbReference>
<name>A0AAF0EY87_9BASI</name>
<evidence type="ECO:0000256" key="3">
    <source>
        <dbReference type="ARBA" id="ARBA00009960"/>
    </source>
</evidence>
<evidence type="ECO:0000256" key="11">
    <source>
        <dbReference type="ARBA" id="ARBA00023128"/>
    </source>
</evidence>
<sequence length="87" mass="9734">MPVPFEAVIPMVLVGALFGVTGTGYSLISRAANDGKPPRYNVDEWERMMIRRDYRLTGSKRGQAVRRDPIADPSFATNSFWSTEKIA</sequence>
<evidence type="ECO:0000256" key="6">
    <source>
        <dbReference type="ARBA" id="ARBA00022660"/>
    </source>
</evidence>
<keyword evidence="15" id="KW-1185">Reference proteome</keyword>
<protein>
    <recommendedName>
        <fullName evidence="4">NADH dehydrogenase [ubiquinone] 1 alpha subcomplex subunit 1</fullName>
    </recommendedName>
</protein>
<organism evidence="14 15">
    <name type="scientific">Malassezia cuniculi</name>
    <dbReference type="NCBI Taxonomy" id="948313"/>
    <lineage>
        <taxon>Eukaryota</taxon>
        <taxon>Fungi</taxon>
        <taxon>Dikarya</taxon>
        <taxon>Basidiomycota</taxon>
        <taxon>Ustilaginomycotina</taxon>
        <taxon>Malasseziomycetes</taxon>
        <taxon>Malasseziales</taxon>
        <taxon>Malasseziaceae</taxon>
        <taxon>Malassezia</taxon>
    </lineage>
</organism>
<proteinExistence type="inferred from homology"/>
<evidence type="ECO:0000256" key="8">
    <source>
        <dbReference type="ARBA" id="ARBA00022792"/>
    </source>
</evidence>
<evidence type="ECO:0000313" key="14">
    <source>
        <dbReference type="EMBL" id="WFD36664.1"/>
    </source>
</evidence>